<comment type="caution">
    <text evidence="1">The sequence shown here is derived from an EMBL/GenBank/DDBJ whole genome shotgun (WGS) entry which is preliminary data.</text>
</comment>
<dbReference type="Gene3D" id="2.60.40.10">
    <property type="entry name" value="Immunoglobulins"/>
    <property type="match status" value="1"/>
</dbReference>
<gene>
    <name evidence="1" type="ORF">CVLEPA_LOCUS10712</name>
</gene>
<dbReference type="EMBL" id="CAWYQH010000068">
    <property type="protein sequence ID" value="CAK8680465.1"/>
    <property type="molecule type" value="Genomic_DNA"/>
</dbReference>
<sequence length="65" mass="7435">PRDIRWYFNGKNLSNSDSIQIKNRRLVIKSVQLATLDGAYNCCARHQPLGKRCTPMGGEFNLRVI</sequence>
<name>A0ABP0FLB7_CLALP</name>
<reference evidence="1 2" key="1">
    <citation type="submission" date="2024-02" db="EMBL/GenBank/DDBJ databases">
        <authorList>
            <person name="Daric V."/>
            <person name="Darras S."/>
        </authorList>
    </citation>
    <scope>NUCLEOTIDE SEQUENCE [LARGE SCALE GENOMIC DNA]</scope>
</reference>
<dbReference type="InterPro" id="IPR036179">
    <property type="entry name" value="Ig-like_dom_sf"/>
</dbReference>
<evidence type="ECO:0000313" key="1">
    <source>
        <dbReference type="EMBL" id="CAK8680465.1"/>
    </source>
</evidence>
<evidence type="ECO:0008006" key="3">
    <source>
        <dbReference type="Google" id="ProtNLM"/>
    </source>
</evidence>
<feature type="non-terminal residue" evidence="1">
    <location>
        <position position="1"/>
    </location>
</feature>
<dbReference type="Proteomes" id="UP001642483">
    <property type="component" value="Unassembled WGS sequence"/>
</dbReference>
<dbReference type="InterPro" id="IPR013783">
    <property type="entry name" value="Ig-like_fold"/>
</dbReference>
<dbReference type="SUPFAM" id="SSF48726">
    <property type="entry name" value="Immunoglobulin"/>
    <property type="match status" value="1"/>
</dbReference>
<proteinExistence type="predicted"/>
<organism evidence="1 2">
    <name type="scientific">Clavelina lepadiformis</name>
    <name type="common">Light-bulb sea squirt</name>
    <name type="synonym">Ascidia lepadiformis</name>
    <dbReference type="NCBI Taxonomy" id="159417"/>
    <lineage>
        <taxon>Eukaryota</taxon>
        <taxon>Metazoa</taxon>
        <taxon>Chordata</taxon>
        <taxon>Tunicata</taxon>
        <taxon>Ascidiacea</taxon>
        <taxon>Aplousobranchia</taxon>
        <taxon>Clavelinidae</taxon>
        <taxon>Clavelina</taxon>
    </lineage>
</organism>
<keyword evidence="2" id="KW-1185">Reference proteome</keyword>
<accession>A0ABP0FLB7</accession>
<protein>
    <recommendedName>
        <fullName evidence="3">Ig-like domain-containing protein</fullName>
    </recommendedName>
</protein>
<evidence type="ECO:0000313" key="2">
    <source>
        <dbReference type="Proteomes" id="UP001642483"/>
    </source>
</evidence>
<feature type="non-terminal residue" evidence="1">
    <location>
        <position position="65"/>
    </location>
</feature>